<dbReference type="GO" id="GO:0005789">
    <property type="term" value="C:endoplasmic reticulum membrane"/>
    <property type="evidence" value="ECO:0007669"/>
    <property type="project" value="UniProtKB-SubCell"/>
</dbReference>
<evidence type="ECO:0000256" key="5">
    <source>
        <dbReference type="ARBA" id="ARBA00012109"/>
    </source>
</evidence>
<evidence type="ECO:0000256" key="12">
    <source>
        <dbReference type="ARBA" id="ARBA00023033"/>
    </source>
</evidence>
<comment type="subcellular location">
    <subcellularLocation>
        <location evidence="3">Endoplasmic reticulum membrane</location>
        <topology evidence="3">Peripheral membrane protein</topology>
    </subcellularLocation>
    <subcellularLocation>
        <location evidence="2">Microsome membrane</location>
        <topology evidence="2">Peripheral membrane protein</topology>
    </subcellularLocation>
</comment>
<reference evidence="16" key="2">
    <citation type="submission" date="2025-09" db="UniProtKB">
        <authorList>
            <consortium name="Ensembl"/>
        </authorList>
    </citation>
    <scope>IDENTIFICATION</scope>
</reference>
<evidence type="ECO:0000256" key="13">
    <source>
        <dbReference type="ARBA" id="ARBA00023136"/>
    </source>
</evidence>
<evidence type="ECO:0000256" key="3">
    <source>
        <dbReference type="ARBA" id="ARBA00004406"/>
    </source>
</evidence>
<dbReference type="EC" id="1.14.14.1" evidence="5"/>
<dbReference type="PRINTS" id="PR00385">
    <property type="entry name" value="P450"/>
</dbReference>
<dbReference type="Proteomes" id="UP000694406">
    <property type="component" value="Unplaced"/>
</dbReference>
<dbReference type="AlphaFoldDB" id="A0A8C5RXT1"/>
<dbReference type="GO" id="GO:0020037">
    <property type="term" value="F:heme binding"/>
    <property type="evidence" value="ECO:0007669"/>
    <property type="project" value="InterPro"/>
</dbReference>
<evidence type="ECO:0000256" key="8">
    <source>
        <dbReference type="ARBA" id="ARBA00022824"/>
    </source>
</evidence>
<dbReference type="GO" id="GO:0008202">
    <property type="term" value="P:steroid metabolic process"/>
    <property type="evidence" value="ECO:0007669"/>
    <property type="project" value="TreeGrafter"/>
</dbReference>
<dbReference type="InterPro" id="IPR017972">
    <property type="entry name" value="Cyt_P450_CS"/>
</dbReference>
<sequence>MQLEYLDMVLNESQRIYPLGGRIERVCKMDVEINGITIPKGTVMMIPPLILHQVPEYWPEPEEFRPERFSKENKENIDPYTYLPFGAGPRNCIGMRFALVTMKVAIAVIMQCFSFRVCKETPIPLVMSNEAFLVPKKPIVLKLVPR</sequence>
<organism evidence="16 17">
    <name type="scientific">Laticauda laticaudata</name>
    <name type="common">Blue-ringed sea krait</name>
    <name type="synonym">Blue-lipped sea krait</name>
    <dbReference type="NCBI Taxonomy" id="8630"/>
    <lineage>
        <taxon>Eukaryota</taxon>
        <taxon>Metazoa</taxon>
        <taxon>Chordata</taxon>
        <taxon>Craniata</taxon>
        <taxon>Vertebrata</taxon>
        <taxon>Euteleostomi</taxon>
        <taxon>Lepidosauria</taxon>
        <taxon>Squamata</taxon>
        <taxon>Bifurcata</taxon>
        <taxon>Unidentata</taxon>
        <taxon>Episquamata</taxon>
        <taxon>Toxicofera</taxon>
        <taxon>Serpentes</taxon>
        <taxon>Colubroidea</taxon>
        <taxon>Elapidae</taxon>
        <taxon>Laticaudinae</taxon>
        <taxon>Laticauda</taxon>
    </lineage>
</organism>
<accession>A0A8C5RXT1</accession>
<dbReference type="PROSITE" id="PS00086">
    <property type="entry name" value="CYTOCHROME_P450"/>
    <property type="match status" value="1"/>
</dbReference>
<dbReference type="GO" id="GO:0050649">
    <property type="term" value="F:testosterone 6-beta-hydroxylase activity"/>
    <property type="evidence" value="ECO:0007669"/>
    <property type="project" value="TreeGrafter"/>
</dbReference>
<keyword evidence="11 14" id="KW-0408">Iron</keyword>
<evidence type="ECO:0000256" key="4">
    <source>
        <dbReference type="ARBA" id="ARBA00010617"/>
    </source>
</evidence>
<dbReference type="InterPro" id="IPR002403">
    <property type="entry name" value="Cyt_P450_E_grp-IV"/>
</dbReference>
<dbReference type="GeneTree" id="ENSGT00950000182958"/>
<dbReference type="Gene3D" id="1.10.630.10">
    <property type="entry name" value="Cytochrome P450"/>
    <property type="match status" value="1"/>
</dbReference>
<dbReference type="InterPro" id="IPR036396">
    <property type="entry name" value="Cyt_P450_sf"/>
</dbReference>
<keyword evidence="17" id="KW-1185">Reference proteome</keyword>
<feature type="binding site" description="axial binding residue" evidence="14">
    <location>
        <position position="92"/>
    </location>
    <ligand>
        <name>heme</name>
        <dbReference type="ChEBI" id="CHEBI:30413"/>
    </ligand>
    <ligandPart>
        <name>Fe</name>
        <dbReference type="ChEBI" id="CHEBI:18248"/>
    </ligandPart>
</feature>
<comment type="similarity">
    <text evidence="4 15">Belongs to the cytochrome P450 family.</text>
</comment>
<dbReference type="GO" id="GO:0005506">
    <property type="term" value="F:iron ion binding"/>
    <property type="evidence" value="ECO:0007669"/>
    <property type="project" value="InterPro"/>
</dbReference>
<reference evidence="16" key="1">
    <citation type="submission" date="2025-08" db="UniProtKB">
        <authorList>
            <consortium name="Ensembl"/>
        </authorList>
    </citation>
    <scope>IDENTIFICATION</scope>
</reference>
<dbReference type="PANTHER" id="PTHR24302">
    <property type="entry name" value="CYTOCHROME P450 FAMILY 3"/>
    <property type="match status" value="1"/>
</dbReference>
<evidence type="ECO:0000256" key="14">
    <source>
        <dbReference type="PIRSR" id="PIRSR602403-1"/>
    </source>
</evidence>
<dbReference type="InterPro" id="IPR001128">
    <property type="entry name" value="Cyt_P450"/>
</dbReference>
<evidence type="ECO:0000256" key="7">
    <source>
        <dbReference type="ARBA" id="ARBA00022723"/>
    </source>
</evidence>
<evidence type="ECO:0000256" key="9">
    <source>
        <dbReference type="ARBA" id="ARBA00022848"/>
    </source>
</evidence>
<proteinExistence type="inferred from homology"/>
<dbReference type="PRINTS" id="PR00465">
    <property type="entry name" value="EP450IV"/>
</dbReference>
<evidence type="ECO:0000313" key="17">
    <source>
        <dbReference type="Proteomes" id="UP000694406"/>
    </source>
</evidence>
<evidence type="ECO:0000256" key="1">
    <source>
        <dbReference type="ARBA" id="ARBA00001971"/>
    </source>
</evidence>
<dbReference type="GO" id="GO:0016712">
    <property type="term" value="F:oxidoreductase activity, acting on paired donors, with incorporation or reduction of molecular oxygen, reduced flavin or flavoprotein as one donor, and incorporation of one atom of oxygen"/>
    <property type="evidence" value="ECO:0007669"/>
    <property type="project" value="UniProtKB-EC"/>
</dbReference>
<protein>
    <recommendedName>
        <fullName evidence="5">unspecific monooxygenase</fullName>
        <ecNumber evidence="5">1.14.14.1</ecNumber>
    </recommendedName>
</protein>
<evidence type="ECO:0000313" key="16">
    <source>
        <dbReference type="Ensembl" id="ENSLLTP00000010172.1"/>
    </source>
</evidence>
<keyword evidence="12 15" id="KW-0503">Monooxygenase</keyword>
<evidence type="ECO:0000256" key="15">
    <source>
        <dbReference type="RuleBase" id="RU000461"/>
    </source>
</evidence>
<name>A0A8C5RXT1_LATLA</name>
<dbReference type="SUPFAM" id="SSF48264">
    <property type="entry name" value="Cytochrome P450"/>
    <property type="match status" value="1"/>
</dbReference>
<evidence type="ECO:0000256" key="6">
    <source>
        <dbReference type="ARBA" id="ARBA00022617"/>
    </source>
</evidence>
<keyword evidence="7 14" id="KW-0479">Metal-binding</keyword>
<evidence type="ECO:0000256" key="10">
    <source>
        <dbReference type="ARBA" id="ARBA00023002"/>
    </source>
</evidence>
<dbReference type="InterPro" id="IPR050705">
    <property type="entry name" value="Cytochrome_P450_3A"/>
</dbReference>
<evidence type="ECO:0000256" key="2">
    <source>
        <dbReference type="ARBA" id="ARBA00004174"/>
    </source>
</evidence>
<keyword evidence="8" id="KW-0256">Endoplasmic reticulum</keyword>
<keyword evidence="6 14" id="KW-0349">Heme</keyword>
<dbReference type="PANTHER" id="PTHR24302:SF38">
    <property type="entry name" value="CYTOCHROME P450 3A5"/>
    <property type="match status" value="1"/>
</dbReference>
<comment type="cofactor">
    <cofactor evidence="1 14">
        <name>heme</name>
        <dbReference type="ChEBI" id="CHEBI:30413"/>
    </cofactor>
</comment>
<keyword evidence="10 15" id="KW-0560">Oxidoreductase</keyword>
<dbReference type="FunFam" id="1.10.630.10:FF:000182">
    <property type="entry name" value="Cytochrome P450 3A4"/>
    <property type="match status" value="1"/>
</dbReference>
<dbReference type="Pfam" id="PF00067">
    <property type="entry name" value="p450"/>
    <property type="match status" value="1"/>
</dbReference>
<dbReference type="GO" id="GO:0070989">
    <property type="term" value="P:oxidative demethylation"/>
    <property type="evidence" value="ECO:0007669"/>
    <property type="project" value="TreeGrafter"/>
</dbReference>
<keyword evidence="9" id="KW-0492">Microsome</keyword>
<dbReference type="Ensembl" id="ENSLLTT00000010546.1">
    <property type="protein sequence ID" value="ENSLLTP00000010172.1"/>
    <property type="gene ID" value="ENSLLTG00000007772.1"/>
</dbReference>
<evidence type="ECO:0000256" key="11">
    <source>
        <dbReference type="ARBA" id="ARBA00023004"/>
    </source>
</evidence>
<keyword evidence="13" id="KW-0472">Membrane</keyword>